<proteinExistence type="predicted"/>
<accession>A0A5N6F3D1</accession>
<evidence type="ECO:0000313" key="2">
    <source>
        <dbReference type="Proteomes" id="UP000326799"/>
    </source>
</evidence>
<protein>
    <submittedName>
        <fullName evidence="1">Uncharacterized protein</fullName>
    </submittedName>
</protein>
<keyword evidence="2" id="KW-1185">Reference proteome</keyword>
<name>A0A5N6F3D1_9EURO</name>
<dbReference type="AlphaFoldDB" id="A0A5N6F3D1"/>
<gene>
    <name evidence="1" type="ORF">BDV33DRAFT_167671</name>
</gene>
<organism evidence="1 2">
    <name type="scientific">Aspergillus novoparasiticus</name>
    <dbReference type="NCBI Taxonomy" id="986946"/>
    <lineage>
        <taxon>Eukaryota</taxon>
        <taxon>Fungi</taxon>
        <taxon>Dikarya</taxon>
        <taxon>Ascomycota</taxon>
        <taxon>Pezizomycotina</taxon>
        <taxon>Eurotiomycetes</taxon>
        <taxon>Eurotiomycetidae</taxon>
        <taxon>Eurotiales</taxon>
        <taxon>Aspergillaceae</taxon>
        <taxon>Aspergillus</taxon>
        <taxon>Aspergillus subgen. Circumdati</taxon>
    </lineage>
</organism>
<reference evidence="1 2" key="1">
    <citation type="submission" date="2019-04" db="EMBL/GenBank/DDBJ databases">
        <title>Fungal friends and foes A comparative genomics study of 23 Aspergillus species from section Flavi.</title>
        <authorList>
            <consortium name="DOE Joint Genome Institute"/>
            <person name="Kjaerbolling I."/>
            <person name="Vesth T.C."/>
            <person name="Frisvad J.C."/>
            <person name="Nybo J.L."/>
            <person name="Theobald S."/>
            <person name="Kildgaard S."/>
            <person name="Petersen T.I."/>
            <person name="Kuo A."/>
            <person name="Sato A."/>
            <person name="Lyhne E.K."/>
            <person name="Kogle M.E."/>
            <person name="Wiebenga A."/>
            <person name="Kun R.S."/>
            <person name="Lubbers R.J."/>
            <person name="Makela M.R."/>
            <person name="Barry K."/>
            <person name="Chovatia M."/>
            <person name="Clum A."/>
            <person name="Daum C."/>
            <person name="Haridas S."/>
            <person name="He G."/>
            <person name="LaButti K."/>
            <person name="Lipzen A."/>
            <person name="Mondo S."/>
            <person name="Pangilinan J."/>
            <person name="Riley R."/>
            <person name="Salamov A."/>
            <person name="Simmons B.A."/>
            <person name="Magnuson J.K."/>
            <person name="Henrissat B."/>
            <person name="Mortensen U.H."/>
            <person name="Larsen T.O."/>
            <person name="De vries R.P."/>
            <person name="Grigoriev I.V."/>
            <person name="Machida M."/>
            <person name="Baker S.E."/>
            <person name="Andersen M.R."/>
        </authorList>
    </citation>
    <scope>NUCLEOTIDE SEQUENCE [LARGE SCALE GENOMIC DNA]</scope>
    <source>
        <strain evidence="1 2">CBS 126849</strain>
    </source>
</reference>
<dbReference type="EMBL" id="ML733407">
    <property type="protein sequence ID" value="KAB8223254.1"/>
    <property type="molecule type" value="Genomic_DNA"/>
</dbReference>
<dbReference type="Proteomes" id="UP000326799">
    <property type="component" value="Unassembled WGS sequence"/>
</dbReference>
<evidence type="ECO:0000313" key="1">
    <source>
        <dbReference type="EMBL" id="KAB8223254.1"/>
    </source>
</evidence>
<sequence>MAELIDMYHTHAATQLHDKLYALLGSTCDDPTAAALIPDYTAPWDRVLQRFVT</sequence>